<name>A0A2P7NRI0_9PROT</name>
<evidence type="ECO:0000313" key="7">
    <source>
        <dbReference type="Proteomes" id="UP000241912"/>
    </source>
</evidence>
<dbReference type="PIRSF" id="PIRSF029827">
    <property type="entry name" value="Fe_traffic_YggX"/>
    <property type="match status" value="1"/>
</dbReference>
<dbReference type="SUPFAM" id="SSF111148">
    <property type="entry name" value="YggX-like"/>
    <property type="match status" value="1"/>
</dbReference>
<proteinExistence type="inferred from homology"/>
<evidence type="ECO:0000256" key="4">
    <source>
        <dbReference type="ARBA" id="ARBA00070403"/>
    </source>
</evidence>
<dbReference type="PANTHER" id="PTHR36965">
    <property type="entry name" value="FE(2+)-TRAFFICKING PROTEIN-RELATED"/>
    <property type="match status" value="1"/>
</dbReference>
<dbReference type="GO" id="GO:0034599">
    <property type="term" value="P:cellular response to oxidative stress"/>
    <property type="evidence" value="ECO:0007669"/>
    <property type="project" value="TreeGrafter"/>
</dbReference>
<keyword evidence="1 5" id="KW-0408">Iron</keyword>
<dbReference type="InterPro" id="IPR036766">
    <property type="entry name" value="Fe_traffick_prot_YggX_sf"/>
</dbReference>
<comment type="function">
    <text evidence="2">Could be a mediator in iron transactions between iron acquisition and iron-requiring processes, such as synthesis and/or repair of Fe-S clusters in biosynthetic enzymes. Necessary to maintain high levels of aconitase under oxidative stress.</text>
</comment>
<dbReference type="NCBIfam" id="NF003817">
    <property type="entry name" value="PRK05408.1"/>
    <property type="match status" value="1"/>
</dbReference>
<keyword evidence="7" id="KW-1185">Reference proteome</keyword>
<evidence type="ECO:0000256" key="2">
    <source>
        <dbReference type="ARBA" id="ARBA00053793"/>
    </source>
</evidence>
<accession>A0A2P7NRI0</accession>
<reference evidence="6 7" key="1">
    <citation type="submission" date="2018-03" db="EMBL/GenBank/DDBJ databases">
        <title>Draft genome of Nitrosomonas supralitoralis APG5.</title>
        <authorList>
            <person name="Urakawa H."/>
            <person name="Lopez J.V."/>
        </authorList>
    </citation>
    <scope>NUCLEOTIDE SEQUENCE [LARGE SCALE GENOMIC DNA]</scope>
    <source>
        <strain evidence="6 7">APG5</strain>
    </source>
</reference>
<dbReference type="Proteomes" id="UP000241912">
    <property type="component" value="Unassembled WGS sequence"/>
</dbReference>
<evidence type="ECO:0000256" key="3">
    <source>
        <dbReference type="ARBA" id="ARBA00061679"/>
    </source>
</evidence>
<dbReference type="RefSeq" id="WP_106708165.1">
    <property type="nucleotide sequence ID" value="NZ_PXXU01000073.1"/>
</dbReference>
<dbReference type="PANTHER" id="PTHR36965:SF1">
    <property type="entry name" value="FE(2+)-TRAFFICKING PROTEIN-RELATED"/>
    <property type="match status" value="1"/>
</dbReference>
<evidence type="ECO:0000256" key="5">
    <source>
        <dbReference type="HAMAP-Rule" id="MF_00686"/>
    </source>
</evidence>
<dbReference type="HAMAP" id="MF_00686">
    <property type="entry name" value="Fe_traffic_YggX"/>
    <property type="match status" value="1"/>
</dbReference>
<dbReference type="InterPro" id="IPR007457">
    <property type="entry name" value="Fe_traffick_prot_YggX"/>
</dbReference>
<comment type="caution">
    <text evidence="6">The sequence shown here is derived from an EMBL/GenBank/DDBJ whole genome shotgun (WGS) entry which is preliminary data.</text>
</comment>
<dbReference type="EMBL" id="PXXU01000073">
    <property type="protein sequence ID" value="PSJ16091.1"/>
    <property type="molecule type" value="Genomic_DNA"/>
</dbReference>
<dbReference type="GO" id="GO:0005506">
    <property type="term" value="F:iron ion binding"/>
    <property type="evidence" value="ECO:0007669"/>
    <property type="project" value="UniProtKB-UniRule"/>
</dbReference>
<sequence length="92" mass="10583">MTRMVKCIKLGREAEGLDFQTYPGELGKRIFENVSKEAWHQWIEHQTMLVNENRLNLSDVKARKYLTEQLEAHFFGSGAEQPAGYIPSNDPS</sequence>
<evidence type="ECO:0000256" key="1">
    <source>
        <dbReference type="ARBA" id="ARBA00023004"/>
    </source>
</evidence>
<dbReference type="FunFam" id="1.10.3880.10:FF:000001">
    <property type="entry name" value="Probable Fe(2+)-trafficking protein"/>
    <property type="match status" value="1"/>
</dbReference>
<dbReference type="Gene3D" id="1.10.3880.10">
    <property type="entry name" value="Fe(II) trafficking protein YggX"/>
    <property type="match status" value="1"/>
</dbReference>
<organism evidence="6 7">
    <name type="scientific">Nitrosomonas supralitoralis</name>
    <dbReference type="NCBI Taxonomy" id="2116706"/>
    <lineage>
        <taxon>Bacteria</taxon>
        <taxon>Pseudomonadati</taxon>
        <taxon>Pseudomonadota</taxon>
        <taxon>Betaproteobacteria</taxon>
        <taxon>Nitrosomonadales</taxon>
        <taxon>Nitrosomonadaceae</taxon>
        <taxon>Nitrosomonas</taxon>
    </lineage>
</organism>
<comment type="similarity">
    <text evidence="3 5">Belongs to the Fe(2+)-trafficking protein family.</text>
</comment>
<dbReference type="Pfam" id="PF04362">
    <property type="entry name" value="Iron_traffic"/>
    <property type="match status" value="1"/>
</dbReference>
<evidence type="ECO:0000313" key="6">
    <source>
        <dbReference type="EMBL" id="PSJ16091.1"/>
    </source>
</evidence>
<dbReference type="AlphaFoldDB" id="A0A2P7NRI0"/>
<gene>
    <name evidence="6" type="ORF">C7H79_15365</name>
</gene>
<dbReference type="OrthoDB" id="9804318at2"/>
<dbReference type="GO" id="GO:0005829">
    <property type="term" value="C:cytosol"/>
    <property type="evidence" value="ECO:0007669"/>
    <property type="project" value="TreeGrafter"/>
</dbReference>
<protein>
    <recommendedName>
        <fullName evidence="4 5">Probable Fe(2+)-trafficking protein</fullName>
    </recommendedName>
</protein>